<dbReference type="PATRIC" id="fig|69370.6.peg.4195"/>
<name>A0A0M2H5W5_MICTR</name>
<evidence type="ECO:0000256" key="1">
    <source>
        <dbReference type="ARBA" id="ARBA00022741"/>
    </source>
</evidence>
<keyword evidence="1" id="KW-0547">Nucleotide-binding</keyword>
<dbReference type="InterPro" id="IPR056098">
    <property type="entry name" value="Acb2/Tad1_hairpin"/>
</dbReference>
<keyword evidence="5" id="KW-1185">Reference proteome</keyword>
<evidence type="ECO:0000256" key="2">
    <source>
        <dbReference type="SAM" id="MobiDB-lite"/>
    </source>
</evidence>
<evidence type="ECO:0000259" key="3">
    <source>
        <dbReference type="Pfam" id="PF24729"/>
    </source>
</evidence>
<dbReference type="Proteomes" id="UP000034098">
    <property type="component" value="Unassembled WGS sequence"/>
</dbReference>
<feature type="region of interest" description="Disordered" evidence="2">
    <location>
        <begin position="48"/>
        <end position="75"/>
    </location>
</feature>
<comment type="caution">
    <text evidence="4">The sequence shown here is derived from an EMBL/GenBank/DDBJ whole genome shotgun (WGS) entry which is preliminary data.</text>
</comment>
<reference evidence="4 5" key="1">
    <citation type="submission" date="2015-02" db="EMBL/GenBank/DDBJ databases">
        <title>Draft genome sequences of ten Microbacterium spp. with emphasis on heavy metal contaminated environments.</title>
        <authorList>
            <person name="Corretto E."/>
        </authorList>
    </citation>
    <scope>NUCLEOTIDE SEQUENCE [LARGE SCALE GENOMIC DNA]</scope>
    <source>
        <strain evidence="4 5">DSM 8608</strain>
    </source>
</reference>
<organism evidence="4 5">
    <name type="scientific">Microbacterium trichothecenolyticum</name>
    <name type="common">Aureobacterium trichothecenolyticum</name>
    <dbReference type="NCBI Taxonomy" id="69370"/>
    <lineage>
        <taxon>Bacteria</taxon>
        <taxon>Bacillati</taxon>
        <taxon>Actinomycetota</taxon>
        <taxon>Actinomycetes</taxon>
        <taxon>Micrococcales</taxon>
        <taxon>Microbacteriaceae</taxon>
        <taxon>Microbacterium</taxon>
    </lineage>
</organism>
<evidence type="ECO:0000313" key="5">
    <source>
        <dbReference type="Proteomes" id="UP000034098"/>
    </source>
</evidence>
<dbReference type="GO" id="GO:0000166">
    <property type="term" value="F:nucleotide binding"/>
    <property type="evidence" value="ECO:0007669"/>
    <property type="project" value="UniProtKB-KW"/>
</dbReference>
<accession>A0A0M2H5W5</accession>
<dbReference type="AlphaFoldDB" id="A0A0M2H5W5"/>
<protein>
    <recommendedName>
        <fullName evidence="3">Acb2/Tad1 hairpin domain-containing protein</fullName>
    </recommendedName>
</protein>
<feature type="domain" description="Acb2/Tad1 hairpin" evidence="3">
    <location>
        <begin position="72"/>
        <end position="124"/>
    </location>
</feature>
<dbReference type="EMBL" id="JYJA01000041">
    <property type="protein sequence ID" value="KJL39925.1"/>
    <property type="molecule type" value="Genomic_DNA"/>
</dbReference>
<gene>
    <name evidence="4" type="ORF">RS82_04138</name>
</gene>
<sequence>MPAGQPPATPDAEAERFALCSTLCVATVHECFEPTGRIPRRRAFCSESIPREDTPMPGPTIDERFPTAATSAPPSDETKARIVAMRSHVVELAEYIEALVPEGRDKSLALTALEDVLMRANRAIYAHRPPVDERTPTNQIVEHLTKIAELTAPARDFECCETGTCRGHRGPDGLAAGGSVSTFHVRAPLDLAPVTPGSVAMSHLDAQRRRLRDAYTPGRG</sequence>
<evidence type="ECO:0000313" key="4">
    <source>
        <dbReference type="EMBL" id="KJL39925.1"/>
    </source>
</evidence>
<dbReference type="Pfam" id="PF24729">
    <property type="entry name" value="Acb2_Tad1_hairpin"/>
    <property type="match status" value="1"/>
</dbReference>
<proteinExistence type="predicted"/>